<dbReference type="Proteomes" id="UP000278792">
    <property type="component" value="Unassembled WGS sequence"/>
</dbReference>
<dbReference type="EMBL" id="RKIK01000105">
    <property type="protein sequence ID" value="ROV57922.1"/>
    <property type="molecule type" value="Genomic_DNA"/>
</dbReference>
<comment type="caution">
    <text evidence="1">The sequence shown here is derived from an EMBL/GenBank/DDBJ whole genome shotgun (WGS) entry which is preliminary data.</text>
</comment>
<reference evidence="1 2" key="1">
    <citation type="submission" date="2018-11" db="EMBL/GenBank/DDBJ databases">
        <title>Vibrio ponticus strain CAIM 1751 pathogenic for the snapper Lutjanus guttatus.</title>
        <authorList>
            <person name="Soto-Rodriguez S."/>
            <person name="Lozano-Olvera R."/>
            <person name="Gomez-Gil B."/>
        </authorList>
    </citation>
    <scope>NUCLEOTIDE SEQUENCE [LARGE SCALE GENOMIC DNA]</scope>
    <source>
        <strain evidence="1 2">CAIM 1751</strain>
    </source>
</reference>
<gene>
    <name evidence="1" type="ORF">EGH82_20850</name>
</gene>
<evidence type="ECO:0000313" key="2">
    <source>
        <dbReference type="Proteomes" id="UP000278792"/>
    </source>
</evidence>
<name>A0A3N3DU09_9VIBR</name>
<organism evidence="1 2">
    <name type="scientific">Vibrio ponticus</name>
    <dbReference type="NCBI Taxonomy" id="265668"/>
    <lineage>
        <taxon>Bacteria</taxon>
        <taxon>Pseudomonadati</taxon>
        <taxon>Pseudomonadota</taxon>
        <taxon>Gammaproteobacteria</taxon>
        <taxon>Vibrionales</taxon>
        <taxon>Vibrionaceae</taxon>
        <taxon>Vibrio</taxon>
    </lineage>
</organism>
<proteinExistence type="predicted"/>
<dbReference type="AlphaFoldDB" id="A0A3N3DU09"/>
<evidence type="ECO:0000313" key="1">
    <source>
        <dbReference type="EMBL" id="ROV57922.1"/>
    </source>
</evidence>
<accession>A0A3N3DU09</accession>
<sequence length="73" mass="8315">MVENAHNDFPSEPVKLTNNSQKLAYPSLIKTSVDFYFCLKNMCLFAKLSLDEFATIHLESADNLLYVRLGETD</sequence>
<protein>
    <submittedName>
        <fullName evidence="1">Uncharacterized protein</fullName>
    </submittedName>
</protein>